<sequence>TDDPVTENVVIPPSQPQNGTTADMIDTMFQQAMESLVEKIHKQPRVNMMPEGNNGHNQSDESLR</sequence>
<feature type="region of interest" description="Disordered" evidence="1">
    <location>
        <begin position="1"/>
        <end position="21"/>
    </location>
</feature>
<accession>A0ABS8VIL7</accession>
<name>A0ABS8VIL7_DATST</name>
<dbReference type="Proteomes" id="UP000823775">
    <property type="component" value="Unassembled WGS sequence"/>
</dbReference>
<comment type="caution">
    <text evidence="2">The sequence shown here is derived from an EMBL/GenBank/DDBJ whole genome shotgun (WGS) entry which is preliminary data.</text>
</comment>
<protein>
    <submittedName>
        <fullName evidence="2">Uncharacterized protein</fullName>
    </submittedName>
</protein>
<dbReference type="EMBL" id="JACEIK010004713">
    <property type="protein sequence ID" value="MCD9646201.1"/>
    <property type="molecule type" value="Genomic_DNA"/>
</dbReference>
<evidence type="ECO:0000313" key="3">
    <source>
        <dbReference type="Proteomes" id="UP000823775"/>
    </source>
</evidence>
<keyword evidence="3" id="KW-1185">Reference proteome</keyword>
<proteinExistence type="predicted"/>
<feature type="region of interest" description="Disordered" evidence="1">
    <location>
        <begin position="45"/>
        <end position="64"/>
    </location>
</feature>
<gene>
    <name evidence="2" type="ORF">HAX54_035878</name>
</gene>
<feature type="non-terminal residue" evidence="2">
    <location>
        <position position="1"/>
    </location>
</feature>
<organism evidence="2 3">
    <name type="scientific">Datura stramonium</name>
    <name type="common">Jimsonweed</name>
    <name type="synonym">Common thornapple</name>
    <dbReference type="NCBI Taxonomy" id="4076"/>
    <lineage>
        <taxon>Eukaryota</taxon>
        <taxon>Viridiplantae</taxon>
        <taxon>Streptophyta</taxon>
        <taxon>Embryophyta</taxon>
        <taxon>Tracheophyta</taxon>
        <taxon>Spermatophyta</taxon>
        <taxon>Magnoliopsida</taxon>
        <taxon>eudicotyledons</taxon>
        <taxon>Gunneridae</taxon>
        <taxon>Pentapetalae</taxon>
        <taxon>asterids</taxon>
        <taxon>lamiids</taxon>
        <taxon>Solanales</taxon>
        <taxon>Solanaceae</taxon>
        <taxon>Solanoideae</taxon>
        <taxon>Datureae</taxon>
        <taxon>Datura</taxon>
    </lineage>
</organism>
<evidence type="ECO:0000256" key="1">
    <source>
        <dbReference type="SAM" id="MobiDB-lite"/>
    </source>
</evidence>
<feature type="non-terminal residue" evidence="2">
    <location>
        <position position="64"/>
    </location>
</feature>
<reference evidence="2 3" key="1">
    <citation type="journal article" date="2021" name="BMC Genomics">
        <title>Datura genome reveals duplications of psychoactive alkaloid biosynthetic genes and high mutation rate following tissue culture.</title>
        <authorList>
            <person name="Rajewski A."/>
            <person name="Carter-House D."/>
            <person name="Stajich J."/>
            <person name="Litt A."/>
        </authorList>
    </citation>
    <scope>NUCLEOTIDE SEQUENCE [LARGE SCALE GENOMIC DNA]</scope>
    <source>
        <strain evidence="2">AR-01</strain>
    </source>
</reference>
<evidence type="ECO:0000313" key="2">
    <source>
        <dbReference type="EMBL" id="MCD9646201.1"/>
    </source>
</evidence>